<evidence type="ECO:0000256" key="12">
    <source>
        <dbReference type="ARBA" id="ARBA00039365"/>
    </source>
</evidence>
<evidence type="ECO:0000313" key="16">
    <source>
        <dbReference type="Ensembl" id="ENSEBUP00000009714.1"/>
    </source>
</evidence>
<dbReference type="FunFam" id="3.30.160.60:FF:000014">
    <property type="entry name" value="Transcription factor Sp3"/>
    <property type="match status" value="1"/>
</dbReference>
<evidence type="ECO:0000256" key="1">
    <source>
        <dbReference type="ARBA" id="ARBA00004123"/>
    </source>
</evidence>
<dbReference type="InterPro" id="IPR013087">
    <property type="entry name" value="Znf_C2H2_type"/>
</dbReference>
<evidence type="ECO:0000256" key="14">
    <source>
        <dbReference type="SAM" id="MobiDB-lite"/>
    </source>
</evidence>
<evidence type="ECO:0000256" key="8">
    <source>
        <dbReference type="ARBA" id="ARBA00023163"/>
    </source>
</evidence>
<keyword evidence="6" id="KW-0805">Transcription regulation</keyword>
<keyword evidence="17" id="KW-1185">Reference proteome</keyword>
<organism evidence="16 17">
    <name type="scientific">Eptatretus burgeri</name>
    <name type="common">Inshore hagfish</name>
    <dbReference type="NCBI Taxonomy" id="7764"/>
    <lineage>
        <taxon>Eukaryota</taxon>
        <taxon>Metazoa</taxon>
        <taxon>Chordata</taxon>
        <taxon>Craniata</taxon>
        <taxon>Vertebrata</taxon>
        <taxon>Cyclostomata</taxon>
        <taxon>Myxini</taxon>
        <taxon>Myxiniformes</taxon>
        <taxon>Myxinidae</taxon>
        <taxon>Eptatretinae</taxon>
        <taxon>Eptatretus</taxon>
    </lineage>
</organism>
<dbReference type="PROSITE" id="PS50157">
    <property type="entry name" value="ZINC_FINGER_C2H2_2"/>
    <property type="match status" value="3"/>
</dbReference>
<dbReference type="PROSITE" id="PS00028">
    <property type="entry name" value="ZINC_FINGER_C2H2_1"/>
    <property type="match status" value="3"/>
</dbReference>
<feature type="region of interest" description="Disordered" evidence="14">
    <location>
        <begin position="359"/>
        <end position="397"/>
    </location>
</feature>
<reference evidence="16" key="1">
    <citation type="submission" date="2025-08" db="UniProtKB">
        <authorList>
            <consortium name="Ensembl"/>
        </authorList>
    </citation>
    <scope>IDENTIFICATION</scope>
</reference>
<keyword evidence="5" id="KW-0862">Zinc</keyword>
<evidence type="ECO:0000256" key="6">
    <source>
        <dbReference type="ARBA" id="ARBA00023015"/>
    </source>
</evidence>
<evidence type="ECO:0000256" key="2">
    <source>
        <dbReference type="ARBA" id="ARBA00022723"/>
    </source>
</evidence>
<evidence type="ECO:0000256" key="7">
    <source>
        <dbReference type="ARBA" id="ARBA00023125"/>
    </source>
</evidence>
<keyword evidence="3" id="KW-0677">Repeat</keyword>
<dbReference type="Pfam" id="PF00096">
    <property type="entry name" value="zf-C2H2"/>
    <property type="match status" value="3"/>
</dbReference>
<comment type="subcellular location">
    <subcellularLocation>
        <location evidence="1">Nucleus</location>
    </subcellularLocation>
</comment>
<dbReference type="Ensembl" id="ENSEBUT00000010244.1">
    <property type="protein sequence ID" value="ENSEBUP00000009714.1"/>
    <property type="gene ID" value="ENSEBUG00000006241.1"/>
</dbReference>
<feature type="domain" description="C2H2-type" evidence="15">
    <location>
        <begin position="279"/>
        <end position="308"/>
    </location>
</feature>
<dbReference type="FunFam" id="3.30.160.60:FF:000077">
    <property type="entry name" value="Sp8 transcription factor"/>
    <property type="match status" value="1"/>
</dbReference>
<keyword evidence="4 13" id="KW-0863">Zinc-finger</keyword>
<comment type="similarity">
    <text evidence="11">Belongs to the Sp1 C2H2-type zinc-finger protein family.</text>
</comment>
<feature type="domain" description="C2H2-type" evidence="15">
    <location>
        <begin position="309"/>
        <end position="338"/>
    </location>
</feature>
<dbReference type="Proteomes" id="UP000694388">
    <property type="component" value="Unplaced"/>
</dbReference>
<evidence type="ECO:0000256" key="5">
    <source>
        <dbReference type="ARBA" id="ARBA00022833"/>
    </source>
</evidence>
<dbReference type="InterPro" id="IPR036236">
    <property type="entry name" value="Znf_C2H2_sf"/>
</dbReference>
<keyword evidence="7" id="KW-0238">DNA-binding</keyword>
<keyword evidence="9" id="KW-0539">Nucleus</keyword>
<keyword evidence="8" id="KW-0804">Transcription</keyword>
<dbReference type="SUPFAM" id="SSF57667">
    <property type="entry name" value="beta-beta-alpha zinc fingers"/>
    <property type="match status" value="2"/>
</dbReference>
<evidence type="ECO:0000256" key="13">
    <source>
        <dbReference type="PROSITE-ProRule" id="PRU00042"/>
    </source>
</evidence>
<comment type="function">
    <text evidence="10">Transcription factor which plays a key role in limb development. Positively regulates FGF8 expression in the apical ectodermal ridge (AER) and contributes to limb outgrowth in embryos.</text>
</comment>
<reference evidence="16" key="2">
    <citation type="submission" date="2025-09" db="UniProtKB">
        <authorList>
            <consortium name="Ensembl"/>
        </authorList>
    </citation>
    <scope>IDENTIFICATION</scope>
</reference>
<evidence type="ECO:0000259" key="15">
    <source>
        <dbReference type="PROSITE" id="PS50157"/>
    </source>
</evidence>
<evidence type="ECO:0000256" key="4">
    <source>
        <dbReference type="ARBA" id="ARBA00022771"/>
    </source>
</evidence>
<dbReference type="Gene3D" id="3.30.160.60">
    <property type="entry name" value="Classic Zinc Finger"/>
    <property type="match status" value="3"/>
</dbReference>
<dbReference type="AlphaFoldDB" id="A0A8C4WSU9"/>
<evidence type="ECO:0000256" key="11">
    <source>
        <dbReference type="ARBA" id="ARBA00038409"/>
    </source>
</evidence>
<feature type="domain" description="C2H2-type" evidence="15">
    <location>
        <begin position="339"/>
        <end position="366"/>
    </location>
</feature>
<dbReference type="SMART" id="SM00355">
    <property type="entry name" value="ZnF_C2H2"/>
    <property type="match status" value="3"/>
</dbReference>
<evidence type="ECO:0000313" key="17">
    <source>
        <dbReference type="Proteomes" id="UP000694388"/>
    </source>
</evidence>
<sequence>MAATVLGDEPRFSSTPLAMLAAACNKIGGTSRMGEPATLPRTGFHPWKRPGSTAMGAGMQGTRSVSEQNELWSMGGSSASAFSIAASPGDYGFLQGSPCSGGSSHQEPAFAHKVDGLQALYPRVTTHPYDPWFKASDVGSTSTWPWDVHTSPGSWLEVQGTGGGLPFNGYTAEYPSLGPSAFSSTSMGAGASQLLSGGQHLLAHEGFKSVLSTYPEAALMAGPLGASPCTVSPSPSAGATRGPSRRFAGRVTCDCPNCQDAERMGGSTGPANLRRKGLHNCHIPGCGKVYGKTSHLKAHLRWHTGERPFVCNWLFCGKRFTRSDELQRHLRTHTGEKRFSCAVCGKRFMRSDHLSKHVKTHNGTPAVGGVTSVRCKGSESDTDHSTPETPRSESPEMLLHEVRTPKTSCNFTKF</sequence>
<dbReference type="PANTHER" id="PTHR23235:SF25">
    <property type="entry name" value="TRANSCRIPTION FACTOR SP8"/>
    <property type="match status" value="1"/>
</dbReference>
<dbReference type="GeneTree" id="ENSGT00940000162304"/>
<evidence type="ECO:0000256" key="3">
    <source>
        <dbReference type="ARBA" id="ARBA00022737"/>
    </source>
</evidence>
<dbReference type="PANTHER" id="PTHR23235">
    <property type="entry name" value="KRUEPPEL-LIKE TRANSCRIPTION FACTOR"/>
    <property type="match status" value="1"/>
</dbReference>
<dbReference type="GO" id="GO:0005634">
    <property type="term" value="C:nucleus"/>
    <property type="evidence" value="ECO:0007669"/>
    <property type="project" value="UniProtKB-SubCell"/>
</dbReference>
<dbReference type="GO" id="GO:0008270">
    <property type="term" value="F:zinc ion binding"/>
    <property type="evidence" value="ECO:0007669"/>
    <property type="project" value="UniProtKB-KW"/>
</dbReference>
<proteinExistence type="inferred from homology"/>
<dbReference type="FunFam" id="3.30.160.60:FF:000026">
    <property type="entry name" value="Transcription factor Sp3"/>
    <property type="match status" value="1"/>
</dbReference>
<accession>A0A8C4WSU9</accession>
<name>A0A8C4WSU9_EPTBU</name>
<evidence type="ECO:0000256" key="10">
    <source>
        <dbReference type="ARBA" id="ARBA00037677"/>
    </source>
</evidence>
<protein>
    <recommendedName>
        <fullName evidence="12">Transcription factor Sp8</fullName>
    </recommendedName>
</protein>
<dbReference type="GO" id="GO:0000981">
    <property type="term" value="F:DNA-binding transcription factor activity, RNA polymerase II-specific"/>
    <property type="evidence" value="ECO:0007669"/>
    <property type="project" value="TreeGrafter"/>
</dbReference>
<dbReference type="GO" id="GO:0000978">
    <property type="term" value="F:RNA polymerase II cis-regulatory region sequence-specific DNA binding"/>
    <property type="evidence" value="ECO:0007669"/>
    <property type="project" value="TreeGrafter"/>
</dbReference>
<evidence type="ECO:0000256" key="9">
    <source>
        <dbReference type="ARBA" id="ARBA00023242"/>
    </source>
</evidence>
<dbReference type="OMA" id="ATYPETS"/>
<feature type="compositionally biased region" description="Basic and acidic residues" evidence="14">
    <location>
        <begin position="376"/>
        <end position="397"/>
    </location>
</feature>
<keyword evidence="2" id="KW-0479">Metal-binding</keyword>